<sequence>MNATAFVLLTCLAAPPEPPAVVKAEPAADLNARFRLKDGWVGGDGAFSVSLSDKRALWLFSDTWVGTVRDGKRKDVAMVNNTIGIQDGTGADAKFAFAIQKGADGKPTAIFAPPDGKGWFWQFAGHFADDKLHVFLPRFEKTNEPGAFGFKAVDVWLGTVEKPDADPLKWKPKYAKVPFAALGGERKVSFGSSVLTVGEHAYVYGYEEKPGKPFPTRKVLTARVPVDKLADFDSWRFLTDGAWKADFKDATGQVDGLAVEFSVSYLPGLKQYALVYTESGLSDRVVGRFALAPEGPWSAPVLLYTCPEMKKDKKVFSYAAKAHAHLATGNELVISYVVNSFDLAPVINNADLYWPTFVRVRLK</sequence>
<dbReference type="Proteomes" id="UP000676565">
    <property type="component" value="Unassembled WGS sequence"/>
</dbReference>
<evidence type="ECO:0000313" key="2">
    <source>
        <dbReference type="EMBL" id="MBP3957978.1"/>
    </source>
</evidence>
<organism evidence="2 3">
    <name type="scientific">Gemmata palustris</name>
    <dbReference type="NCBI Taxonomy" id="2822762"/>
    <lineage>
        <taxon>Bacteria</taxon>
        <taxon>Pseudomonadati</taxon>
        <taxon>Planctomycetota</taxon>
        <taxon>Planctomycetia</taxon>
        <taxon>Gemmatales</taxon>
        <taxon>Gemmataceae</taxon>
        <taxon>Gemmata</taxon>
    </lineage>
</organism>
<dbReference type="RefSeq" id="WP_210657545.1">
    <property type="nucleotide sequence ID" value="NZ_JAGKQQ010000001.1"/>
</dbReference>
<dbReference type="InterPro" id="IPR025442">
    <property type="entry name" value="DUF4185"/>
</dbReference>
<feature type="domain" description="DUF4185" evidence="1">
    <location>
        <begin position="196"/>
        <end position="309"/>
    </location>
</feature>
<dbReference type="EMBL" id="JAGKQQ010000001">
    <property type="protein sequence ID" value="MBP3957978.1"/>
    <property type="molecule type" value="Genomic_DNA"/>
</dbReference>
<comment type="caution">
    <text evidence="2">The sequence shown here is derived from an EMBL/GenBank/DDBJ whole genome shotgun (WGS) entry which is preliminary data.</text>
</comment>
<evidence type="ECO:0000259" key="1">
    <source>
        <dbReference type="Pfam" id="PF13810"/>
    </source>
</evidence>
<dbReference type="Pfam" id="PF13810">
    <property type="entry name" value="DUF4185"/>
    <property type="match status" value="1"/>
</dbReference>
<keyword evidence="3" id="KW-1185">Reference proteome</keyword>
<reference evidence="2 3" key="1">
    <citation type="submission" date="2021-04" db="EMBL/GenBank/DDBJ databases">
        <authorList>
            <person name="Ivanova A."/>
        </authorList>
    </citation>
    <scope>NUCLEOTIDE SEQUENCE [LARGE SCALE GENOMIC DNA]</scope>
    <source>
        <strain evidence="2 3">G18</strain>
    </source>
</reference>
<evidence type="ECO:0000313" key="3">
    <source>
        <dbReference type="Proteomes" id="UP000676565"/>
    </source>
</evidence>
<accession>A0ABS5BWB6</accession>
<protein>
    <submittedName>
        <fullName evidence="2">DUF4185 domain-containing protein</fullName>
    </submittedName>
</protein>
<gene>
    <name evidence="2" type="ORF">J8F10_22210</name>
</gene>
<name>A0ABS5BWB6_9BACT</name>
<proteinExistence type="predicted"/>